<dbReference type="PROSITE" id="PS51910">
    <property type="entry name" value="GH18_2"/>
    <property type="match status" value="1"/>
</dbReference>
<dbReference type="GO" id="GO:0008061">
    <property type="term" value="F:chitin binding"/>
    <property type="evidence" value="ECO:0007669"/>
    <property type="project" value="InterPro"/>
</dbReference>
<dbReference type="CDD" id="cd02872">
    <property type="entry name" value="GH18_chitolectin_chitotriosidase"/>
    <property type="match status" value="1"/>
</dbReference>
<dbReference type="InterPro" id="IPR017853">
    <property type="entry name" value="GH"/>
</dbReference>
<dbReference type="GO" id="GO:0004568">
    <property type="term" value="F:chitinase activity"/>
    <property type="evidence" value="ECO:0007669"/>
    <property type="project" value="UniProtKB-ARBA"/>
</dbReference>
<evidence type="ECO:0000256" key="6">
    <source>
        <dbReference type="RuleBase" id="RU004453"/>
    </source>
</evidence>
<organism evidence="9">
    <name type="scientific">Aplysia kurodai</name>
    <name type="common">Kuroda's sea hare</name>
    <dbReference type="NCBI Taxonomy" id="6501"/>
    <lineage>
        <taxon>Eukaryota</taxon>
        <taxon>Metazoa</taxon>
        <taxon>Spiralia</taxon>
        <taxon>Lophotrochozoa</taxon>
        <taxon>Mollusca</taxon>
        <taxon>Gastropoda</taxon>
        <taxon>Heterobranchia</taxon>
        <taxon>Euthyneura</taxon>
        <taxon>Tectipleura</taxon>
        <taxon>Aplysiida</taxon>
        <taxon>Aplysioidea</taxon>
        <taxon>Aplysiidae</taxon>
        <taxon>Aplysia</taxon>
    </lineage>
</organism>
<dbReference type="GO" id="GO:0005975">
    <property type="term" value="P:carbohydrate metabolic process"/>
    <property type="evidence" value="ECO:0007669"/>
    <property type="project" value="InterPro"/>
</dbReference>
<keyword evidence="3" id="KW-1015">Disulfide bond</keyword>
<keyword evidence="2 5" id="KW-0378">Hydrolase</keyword>
<dbReference type="Pfam" id="PF00704">
    <property type="entry name" value="Glyco_hydro_18"/>
    <property type="match status" value="1"/>
</dbReference>
<dbReference type="EMBL" id="LC085435">
    <property type="protein sequence ID" value="BAS44269.1"/>
    <property type="molecule type" value="mRNA"/>
</dbReference>
<comment type="similarity">
    <text evidence="6">Belongs to the glycosyl hydrolase 18 family.</text>
</comment>
<dbReference type="Gene3D" id="3.10.50.10">
    <property type="match status" value="1"/>
</dbReference>
<dbReference type="SUPFAM" id="SSF51445">
    <property type="entry name" value="(Trans)glycosidases"/>
    <property type="match status" value="1"/>
</dbReference>
<dbReference type="InterPro" id="IPR029070">
    <property type="entry name" value="Chitinase_insertion_sf"/>
</dbReference>
<name>A0A0M3VPQ5_APLKU</name>
<dbReference type="InterPro" id="IPR050314">
    <property type="entry name" value="Glycosyl_Hydrlase_18"/>
</dbReference>
<dbReference type="InterPro" id="IPR001579">
    <property type="entry name" value="Glyco_hydro_18_chit_AS"/>
</dbReference>
<gene>
    <name evidence="9" type="primary">AkChi</name>
</gene>
<keyword evidence="4 5" id="KW-0326">Glycosidase</keyword>
<dbReference type="GO" id="GO:0006032">
    <property type="term" value="P:chitin catabolic process"/>
    <property type="evidence" value="ECO:0007669"/>
    <property type="project" value="UniProtKB-ARBA"/>
</dbReference>
<feature type="chain" id="PRO_5005791088" evidence="7">
    <location>
        <begin position="18"/>
        <end position="421"/>
    </location>
</feature>
<dbReference type="PANTHER" id="PTHR11177">
    <property type="entry name" value="CHITINASE"/>
    <property type="match status" value="1"/>
</dbReference>
<dbReference type="AlphaFoldDB" id="A0A0M3VPQ5"/>
<evidence type="ECO:0000256" key="1">
    <source>
        <dbReference type="ARBA" id="ARBA00022729"/>
    </source>
</evidence>
<sequence length="421" mass="47155">MTLQVSALCVLLGIALAVCQAGAFHGCAQNRLQTRNGRRGSDDEKNQLVCYYTNWAQYRPGKGAFFPEDIDANLCTHIHYAFAILVDGLLAPFEWNDDDTEWSEGMYTRVNKLKEDNPALKTMLSLGGWNMGTQNWTLMVKDESSRQKFIQNAIPFLRQRNFDGLDLDWEYPGSRGSPPEDKQKFTTLIQELLIAFESEPRPSGTPRLLLSAAVSAGKDTIDAGYEVDLISENLDYLVLMTYDFFGAWDPVTGHNSPLYKADDQTSELNEYFNVDYASNYWVELGCPKDKLYIGLATYGRSFTLTDESDSGRGAPASGAGNAGEFTREAGFLSYYEVCEMLQAGAKRTFLDDQKVPYLVLGNQWVGYEDEDSIAEKILYIQNHAFAGGMVWDYDLDDFGGEFCGQGNYPLISLISQYLSQS</sequence>
<evidence type="ECO:0000256" key="5">
    <source>
        <dbReference type="RuleBase" id="RU000489"/>
    </source>
</evidence>
<keyword evidence="1 7" id="KW-0732">Signal</keyword>
<dbReference type="SMART" id="SM00636">
    <property type="entry name" value="Glyco_18"/>
    <property type="match status" value="1"/>
</dbReference>
<reference evidence="9" key="1">
    <citation type="journal article" date="2016" name="Adv Biosci Biotechnol">
        <title>Molecular Cloning of a Chitinase Gene from the Ovotestis of Kuroda's Sea Hare Aplysia kurodai.</title>
        <authorList>
            <person name="Matsunaga G."/>
            <person name="Karasuda S."/>
            <person name="Nishino R."/>
            <person name="Fukushima H."/>
            <person name="Matsumiya M."/>
        </authorList>
    </citation>
    <scope>NUCLEOTIDE SEQUENCE</scope>
    <source>
        <tissue evidence="9">Ovotestis</tissue>
    </source>
</reference>
<accession>A0A0M3VPQ5</accession>
<evidence type="ECO:0000256" key="7">
    <source>
        <dbReference type="SAM" id="SignalP"/>
    </source>
</evidence>
<evidence type="ECO:0000256" key="2">
    <source>
        <dbReference type="ARBA" id="ARBA00022801"/>
    </source>
</evidence>
<dbReference type="FunFam" id="3.20.20.80:FF:000007">
    <property type="entry name" value="Acidic mammalian chitinase"/>
    <property type="match status" value="1"/>
</dbReference>
<evidence type="ECO:0000256" key="4">
    <source>
        <dbReference type="ARBA" id="ARBA00023295"/>
    </source>
</evidence>
<protein>
    <submittedName>
        <fullName evidence="9">Chitinase</fullName>
    </submittedName>
</protein>
<dbReference type="SUPFAM" id="SSF54556">
    <property type="entry name" value="Chitinase insertion domain"/>
    <property type="match status" value="1"/>
</dbReference>
<evidence type="ECO:0000256" key="3">
    <source>
        <dbReference type="ARBA" id="ARBA00023157"/>
    </source>
</evidence>
<feature type="domain" description="GH18" evidence="8">
    <location>
        <begin position="46"/>
        <end position="421"/>
    </location>
</feature>
<proteinExistence type="evidence at transcript level"/>
<evidence type="ECO:0000313" key="9">
    <source>
        <dbReference type="EMBL" id="BAS44269.1"/>
    </source>
</evidence>
<dbReference type="InterPro" id="IPR001223">
    <property type="entry name" value="Glyco_hydro18_cat"/>
</dbReference>
<dbReference type="FunFam" id="3.10.50.10:FF:000001">
    <property type="entry name" value="Chitinase 3-like 1"/>
    <property type="match status" value="1"/>
</dbReference>
<feature type="signal peptide" evidence="7">
    <location>
        <begin position="1"/>
        <end position="17"/>
    </location>
</feature>
<evidence type="ECO:0000259" key="8">
    <source>
        <dbReference type="PROSITE" id="PS51910"/>
    </source>
</evidence>
<dbReference type="GO" id="GO:0005576">
    <property type="term" value="C:extracellular region"/>
    <property type="evidence" value="ECO:0007669"/>
    <property type="project" value="TreeGrafter"/>
</dbReference>
<dbReference type="PROSITE" id="PS01095">
    <property type="entry name" value="GH18_1"/>
    <property type="match status" value="1"/>
</dbReference>
<dbReference type="PANTHER" id="PTHR11177:SF317">
    <property type="entry name" value="CHITINASE 12-RELATED"/>
    <property type="match status" value="1"/>
</dbReference>
<dbReference type="InterPro" id="IPR011583">
    <property type="entry name" value="Chitinase_II/V-like_cat"/>
</dbReference>
<dbReference type="Gene3D" id="3.20.20.80">
    <property type="entry name" value="Glycosidases"/>
    <property type="match status" value="1"/>
</dbReference>